<evidence type="ECO:0000313" key="1">
    <source>
        <dbReference type="EMBL" id="CAB0003436.1"/>
    </source>
</evidence>
<dbReference type="EMBL" id="CADCXU010013491">
    <property type="protein sequence ID" value="CAB0003436.1"/>
    <property type="molecule type" value="Genomic_DNA"/>
</dbReference>
<proteinExistence type="predicted"/>
<name>A0A6H5GJQ7_9HEMI</name>
<accession>A0A6H5GJQ7</accession>
<dbReference type="AlphaFoldDB" id="A0A6H5GJQ7"/>
<reference evidence="1 2" key="1">
    <citation type="submission" date="2020-02" db="EMBL/GenBank/DDBJ databases">
        <authorList>
            <person name="Ferguson B K."/>
        </authorList>
    </citation>
    <scope>NUCLEOTIDE SEQUENCE [LARGE SCALE GENOMIC DNA]</scope>
</reference>
<dbReference type="Proteomes" id="UP000479000">
    <property type="component" value="Unassembled WGS sequence"/>
</dbReference>
<sequence length="232" mass="26192">MSGILIRGSDSNWKTNRNCLPQPWSSSRFQCQSVPIRNFPAKPTNNCSTGIISSPGEHPRLISRYTCCPQREQSIRNFVLGPAHWNFPIHAVSVDTNLKSLFSISSRCKSRKQLLRRGGKMLLSMALGDAQGVVLPVELKTPFSQKLNLRGFAGSLSTCLRMPTPWESGGKLKRRSNSNGQLLHRASVFGRSDHGRLFHTSCLVQNVHQRPWSERHLGWQVQYSNKEKDLKK</sequence>
<protein>
    <submittedName>
        <fullName evidence="1">Uncharacterized protein</fullName>
    </submittedName>
</protein>
<evidence type="ECO:0000313" key="2">
    <source>
        <dbReference type="Proteomes" id="UP000479000"/>
    </source>
</evidence>
<keyword evidence="2" id="KW-1185">Reference proteome</keyword>
<organism evidence="1 2">
    <name type="scientific">Nesidiocoris tenuis</name>
    <dbReference type="NCBI Taxonomy" id="355587"/>
    <lineage>
        <taxon>Eukaryota</taxon>
        <taxon>Metazoa</taxon>
        <taxon>Ecdysozoa</taxon>
        <taxon>Arthropoda</taxon>
        <taxon>Hexapoda</taxon>
        <taxon>Insecta</taxon>
        <taxon>Pterygota</taxon>
        <taxon>Neoptera</taxon>
        <taxon>Paraneoptera</taxon>
        <taxon>Hemiptera</taxon>
        <taxon>Heteroptera</taxon>
        <taxon>Panheteroptera</taxon>
        <taxon>Cimicomorpha</taxon>
        <taxon>Miridae</taxon>
        <taxon>Dicyphina</taxon>
        <taxon>Nesidiocoris</taxon>
    </lineage>
</organism>
<gene>
    <name evidence="1" type="ORF">NTEN_LOCUS8967</name>
</gene>